<evidence type="ECO:0000313" key="1">
    <source>
        <dbReference type="EMBL" id="QHT25802.1"/>
    </source>
</evidence>
<organism evidence="1">
    <name type="scientific">viral metagenome</name>
    <dbReference type="NCBI Taxonomy" id="1070528"/>
    <lineage>
        <taxon>unclassified sequences</taxon>
        <taxon>metagenomes</taxon>
        <taxon>organismal metagenomes</taxon>
    </lineage>
</organism>
<accession>A0A6C0EAN1</accession>
<dbReference type="EMBL" id="MN739775">
    <property type="protein sequence ID" value="QHT25802.1"/>
    <property type="molecule type" value="Genomic_DNA"/>
</dbReference>
<reference evidence="1" key="1">
    <citation type="journal article" date="2020" name="Nature">
        <title>Giant virus diversity and host interactions through global metagenomics.</title>
        <authorList>
            <person name="Schulz F."/>
            <person name="Roux S."/>
            <person name="Paez-Espino D."/>
            <person name="Jungbluth S."/>
            <person name="Walsh D.A."/>
            <person name="Denef V.J."/>
            <person name="McMahon K.D."/>
            <person name="Konstantinidis K.T."/>
            <person name="Eloe-Fadrosh E.A."/>
            <person name="Kyrpides N.C."/>
            <person name="Woyke T."/>
        </authorList>
    </citation>
    <scope>NUCLEOTIDE SEQUENCE</scope>
    <source>
        <strain evidence="1">GVMAG-M-3300023179-27</strain>
    </source>
</reference>
<dbReference type="AlphaFoldDB" id="A0A6C0EAN1"/>
<sequence length="66" mass="7454">MDNKSPHVVIIIKGNDTTLPVAVKQKSTLYDRFMSIKRYFSKCSIQDHDPVLDSLEKGQSNNTTKA</sequence>
<proteinExistence type="predicted"/>
<protein>
    <submittedName>
        <fullName evidence="1">Uncharacterized protein</fullName>
    </submittedName>
</protein>
<name>A0A6C0EAN1_9ZZZZ</name>